<dbReference type="RefSeq" id="WP_344684294.1">
    <property type="nucleotide sequence ID" value="NZ_BAAAUX010000023.1"/>
</dbReference>
<dbReference type="InterPro" id="IPR029058">
    <property type="entry name" value="AB_hydrolase_fold"/>
</dbReference>
<dbReference type="GO" id="GO:0016787">
    <property type="term" value="F:hydrolase activity"/>
    <property type="evidence" value="ECO:0007669"/>
    <property type="project" value="UniProtKB-KW"/>
</dbReference>
<dbReference type="InterPro" id="IPR000073">
    <property type="entry name" value="AB_hydrolase_1"/>
</dbReference>
<dbReference type="PANTHER" id="PTHR43798">
    <property type="entry name" value="MONOACYLGLYCEROL LIPASE"/>
    <property type="match status" value="1"/>
</dbReference>
<comment type="caution">
    <text evidence="3">The sequence shown here is derived from an EMBL/GenBank/DDBJ whole genome shotgun (WGS) entry which is preliminary data.</text>
</comment>
<dbReference type="InterPro" id="IPR050266">
    <property type="entry name" value="AB_hydrolase_sf"/>
</dbReference>
<sequence>MSTAVTIAPETFTTSGGIRLRVVEEGTADAPLTVVFVHGWTLTKHTWDRVAAGLPAAAGTPVRIVRYDHRGHGESDAAPPGTATIAQCADDLAELIRERVPDGPIVLAGHSMGGMTLMALAERHRDLFDARVVGVALVATSAGDLAAPSLGLPEPVAVVVGRGERLVRKRLAGARGRRLSRQAGWMRPGLRWLLFGRRPRPEDVADTAEWVAACNPANMAGFRESLAEHERLHALEAMRSIPAVVLAGLSDRLIAQSHAVRLAEALPDARFMLYAGAGHMLPLERTDEVTARIAHVVRTAAAGRR</sequence>
<proteinExistence type="predicted"/>
<dbReference type="Pfam" id="PF00561">
    <property type="entry name" value="Abhydrolase_1"/>
    <property type="match status" value="1"/>
</dbReference>
<evidence type="ECO:0000313" key="4">
    <source>
        <dbReference type="Proteomes" id="UP001500979"/>
    </source>
</evidence>
<dbReference type="Proteomes" id="UP001500979">
    <property type="component" value="Unassembled WGS sequence"/>
</dbReference>
<protein>
    <submittedName>
        <fullName evidence="3">Alpha/beta hydrolase</fullName>
    </submittedName>
</protein>
<dbReference type="Gene3D" id="3.40.50.1820">
    <property type="entry name" value="alpha/beta hydrolase"/>
    <property type="match status" value="1"/>
</dbReference>
<evidence type="ECO:0000259" key="2">
    <source>
        <dbReference type="Pfam" id="PF00561"/>
    </source>
</evidence>
<accession>A0ABN3VK23</accession>
<organism evidence="3 4">
    <name type="scientific">Saccharopolyspora taberi</name>
    <dbReference type="NCBI Taxonomy" id="60895"/>
    <lineage>
        <taxon>Bacteria</taxon>
        <taxon>Bacillati</taxon>
        <taxon>Actinomycetota</taxon>
        <taxon>Actinomycetes</taxon>
        <taxon>Pseudonocardiales</taxon>
        <taxon>Pseudonocardiaceae</taxon>
        <taxon>Saccharopolyspora</taxon>
    </lineage>
</organism>
<keyword evidence="4" id="KW-1185">Reference proteome</keyword>
<name>A0ABN3VK23_9PSEU</name>
<reference evidence="3 4" key="1">
    <citation type="journal article" date="2019" name="Int. J. Syst. Evol. Microbiol.">
        <title>The Global Catalogue of Microorganisms (GCM) 10K type strain sequencing project: providing services to taxonomists for standard genome sequencing and annotation.</title>
        <authorList>
            <consortium name="The Broad Institute Genomics Platform"/>
            <consortium name="The Broad Institute Genome Sequencing Center for Infectious Disease"/>
            <person name="Wu L."/>
            <person name="Ma J."/>
        </authorList>
    </citation>
    <scope>NUCLEOTIDE SEQUENCE [LARGE SCALE GENOMIC DNA]</scope>
    <source>
        <strain evidence="3 4">JCM 9383</strain>
    </source>
</reference>
<feature type="domain" description="AB hydrolase-1" evidence="2">
    <location>
        <begin position="33"/>
        <end position="285"/>
    </location>
</feature>
<evidence type="ECO:0000313" key="3">
    <source>
        <dbReference type="EMBL" id="GAA2811370.1"/>
    </source>
</evidence>
<keyword evidence="1 3" id="KW-0378">Hydrolase</keyword>
<evidence type="ECO:0000256" key="1">
    <source>
        <dbReference type="ARBA" id="ARBA00022801"/>
    </source>
</evidence>
<dbReference type="EMBL" id="BAAAUX010000023">
    <property type="protein sequence ID" value="GAA2811370.1"/>
    <property type="molecule type" value="Genomic_DNA"/>
</dbReference>
<dbReference type="PANTHER" id="PTHR43798:SF31">
    <property type="entry name" value="AB HYDROLASE SUPERFAMILY PROTEIN YCLE"/>
    <property type="match status" value="1"/>
</dbReference>
<gene>
    <name evidence="3" type="ORF">GCM10010470_53420</name>
</gene>
<dbReference type="SUPFAM" id="SSF53474">
    <property type="entry name" value="alpha/beta-Hydrolases"/>
    <property type="match status" value="1"/>
</dbReference>